<dbReference type="PANTHER" id="PTHR31377:SF0">
    <property type="entry name" value="AGMATINE DEIMINASE-RELATED"/>
    <property type="match status" value="1"/>
</dbReference>
<dbReference type="Pfam" id="PF04371">
    <property type="entry name" value="PAD_porph"/>
    <property type="match status" value="2"/>
</dbReference>
<gene>
    <name evidence="2" type="ORF">BGW38_008643</name>
</gene>
<dbReference type="InterPro" id="IPR007466">
    <property type="entry name" value="Peptidyl-Arg-deiminase_porph"/>
</dbReference>
<evidence type="ECO:0000313" key="3">
    <source>
        <dbReference type="Proteomes" id="UP000780801"/>
    </source>
</evidence>
<dbReference type="OrthoDB" id="544103at2759"/>
<evidence type="ECO:0008006" key="4">
    <source>
        <dbReference type="Google" id="ProtNLM"/>
    </source>
</evidence>
<dbReference type="GO" id="GO:0009446">
    <property type="term" value="P:putrescine biosynthetic process"/>
    <property type="evidence" value="ECO:0007669"/>
    <property type="project" value="InterPro"/>
</dbReference>
<reference evidence="2" key="1">
    <citation type="journal article" date="2020" name="Fungal Divers.">
        <title>Resolving the Mortierellaceae phylogeny through synthesis of multi-gene phylogenetics and phylogenomics.</title>
        <authorList>
            <person name="Vandepol N."/>
            <person name="Liber J."/>
            <person name="Desiro A."/>
            <person name="Na H."/>
            <person name="Kennedy M."/>
            <person name="Barry K."/>
            <person name="Grigoriev I.V."/>
            <person name="Miller A.N."/>
            <person name="O'Donnell K."/>
            <person name="Stajich J.E."/>
            <person name="Bonito G."/>
        </authorList>
    </citation>
    <scope>NUCLEOTIDE SEQUENCE</scope>
    <source>
        <strain evidence="2">KOD1015</strain>
    </source>
</reference>
<sequence>MGQTTSTQGPVSMPPEWDLHHSTIMSWPTGWGPLNYKVQSDIARVAKAISQFEPVHMLTPPSYVDSAKSLLNKEQIVIVPMKVDDLWARDTAPMFLAKDNKLVGLNYNFNGWGNKHLARFVAPGVVMVSRPFPAPKDDEEAQLWIGQYNQAMSVLNQATDAKGRRLRIIELPEPNPEKIRQLPSSDIRLCKKIGVDCKNGGLTSYVNFYIVNGGIILPEFGDKEADRNARDIVQKAFPDRKVVTVNIDYIAVGGGGIHCATHEIPKL</sequence>
<proteinExistence type="predicted"/>
<evidence type="ECO:0000313" key="2">
    <source>
        <dbReference type="EMBL" id="KAF9583759.1"/>
    </source>
</evidence>
<keyword evidence="3" id="KW-1185">Reference proteome</keyword>
<dbReference type="AlphaFoldDB" id="A0A9P6FYJ4"/>
<dbReference type="EMBL" id="JAABOA010000600">
    <property type="protein sequence ID" value="KAF9583759.1"/>
    <property type="molecule type" value="Genomic_DNA"/>
</dbReference>
<dbReference type="GO" id="GO:0004668">
    <property type="term" value="F:protein-arginine deiminase activity"/>
    <property type="evidence" value="ECO:0007669"/>
    <property type="project" value="InterPro"/>
</dbReference>
<dbReference type="GO" id="GO:0047632">
    <property type="term" value="F:agmatine deiminase activity"/>
    <property type="evidence" value="ECO:0007669"/>
    <property type="project" value="TreeGrafter"/>
</dbReference>
<dbReference type="PANTHER" id="PTHR31377">
    <property type="entry name" value="AGMATINE DEIMINASE-RELATED"/>
    <property type="match status" value="1"/>
</dbReference>
<dbReference type="SUPFAM" id="SSF55909">
    <property type="entry name" value="Pentein"/>
    <property type="match status" value="1"/>
</dbReference>
<keyword evidence="1" id="KW-0378">Hydrolase</keyword>
<protein>
    <recommendedName>
        <fullName evidence="4">Agmatine deiminase</fullName>
    </recommendedName>
</protein>
<dbReference type="Proteomes" id="UP000780801">
    <property type="component" value="Unassembled WGS sequence"/>
</dbReference>
<comment type="caution">
    <text evidence="2">The sequence shown here is derived from an EMBL/GenBank/DDBJ whole genome shotgun (WGS) entry which is preliminary data.</text>
</comment>
<organism evidence="2 3">
    <name type="scientific">Lunasporangiospora selenospora</name>
    <dbReference type="NCBI Taxonomy" id="979761"/>
    <lineage>
        <taxon>Eukaryota</taxon>
        <taxon>Fungi</taxon>
        <taxon>Fungi incertae sedis</taxon>
        <taxon>Mucoromycota</taxon>
        <taxon>Mortierellomycotina</taxon>
        <taxon>Mortierellomycetes</taxon>
        <taxon>Mortierellales</taxon>
        <taxon>Mortierellaceae</taxon>
        <taxon>Lunasporangiospora</taxon>
    </lineage>
</organism>
<name>A0A9P6FYJ4_9FUNG</name>
<accession>A0A9P6FYJ4</accession>
<dbReference type="Gene3D" id="3.75.10.10">
    <property type="entry name" value="L-arginine/glycine Amidinotransferase, Chain A"/>
    <property type="match status" value="2"/>
</dbReference>
<evidence type="ECO:0000256" key="1">
    <source>
        <dbReference type="ARBA" id="ARBA00022801"/>
    </source>
</evidence>